<dbReference type="InterPro" id="IPR020846">
    <property type="entry name" value="MFS_dom"/>
</dbReference>
<dbReference type="InterPro" id="IPR001958">
    <property type="entry name" value="Tet-R_TetA/multi-R_MdtG-like"/>
</dbReference>
<feature type="transmembrane region" description="Helical" evidence="7">
    <location>
        <begin position="425"/>
        <end position="446"/>
    </location>
</feature>
<feature type="compositionally biased region" description="Basic residues" evidence="6">
    <location>
        <begin position="23"/>
        <end position="35"/>
    </location>
</feature>
<feature type="transmembrane region" description="Helical" evidence="7">
    <location>
        <begin position="399"/>
        <end position="419"/>
    </location>
</feature>
<evidence type="ECO:0000256" key="2">
    <source>
        <dbReference type="ARBA" id="ARBA00022448"/>
    </source>
</evidence>
<dbReference type="GO" id="GO:0016020">
    <property type="term" value="C:membrane"/>
    <property type="evidence" value="ECO:0007669"/>
    <property type="project" value="UniProtKB-SubCell"/>
</dbReference>
<organism evidence="9 10">
    <name type="scientific">Anaeramoeba ignava</name>
    <name type="common">Anaerobic marine amoeba</name>
    <dbReference type="NCBI Taxonomy" id="1746090"/>
    <lineage>
        <taxon>Eukaryota</taxon>
        <taxon>Metamonada</taxon>
        <taxon>Anaeramoebidae</taxon>
        <taxon>Anaeramoeba</taxon>
    </lineage>
</organism>
<dbReference type="PRINTS" id="PR01035">
    <property type="entry name" value="TCRTETA"/>
</dbReference>
<comment type="subcellular location">
    <subcellularLocation>
        <location evidence="1">Membrane</location>
        <topology evidence="1">Multi-pass membrane protein</topology>
    </subcellularLocation>
</comment>
<feature type="transmembrane region" description="Helical" evidence="7">
    <location>
        <begin position="271"/>
        <end position="290"/>
    </location>
</feature>
<keyword evidence="5 7" id="KW-0472">Membrane</keyword>
<evidence type="ECO:0000256" key="7">
    <source>
        <dbReference type="SAM" id="Phobius"/>
    </source>
</evidence>
<dbReference type="OrthoDB" id="196650at2759"/>
<feature type="transmembrane region" description="Helical" evidence="7">
    <location>
        <begin position="209"/>
        <end position="229"/>
    </location>
</feature>
<feature type="transmembrane region" description="Helical" evidence="7">
    <location>
        <begin position="241"/>
        <end position="259"/>
    </location>
</feature>
<protein>
    <submittedName>
        <fullName evidence="9">Mfs transporter</fullName>
    </submittedName>
</protein>
<dbReference type="InterPro" id="IPR036259">
    <property type="entry name" value="MFS_trans_sf"/>
</dbReference>
<keyword evidence="3 7" id="KW-0812">Transmembrane</keyword>
<accession>A0A9Q0R689</accession>
<gene>
    <name evidence="9" type="ORF">M0811_12153</name>
</gene>
<dbReference type="PANTHER" id="PTHR23504">
    <property type="entry name" value="MAJOR FACILITATOR SUPERFAMILY DOMAIN-CONTAINING PROTEIN 10"/>
    <property type="match status" value="1"/>
</dbReference>
<feature type="transmembrane region" description="Helical" evidence="7">
    <location>
        <begin position="458"/>
        <end position="481"/>
    </location>
</feature>
<evidence type="ECO:0000256" key="6">
    <source>
        <dbReference type="SAM" id="MobiDB-lite"/>
    </source>
</evidence>
<evidence type="ECO:0000256" key="1">
    <source>
        <dbReference type="ARBA" id="ARBA00004141"/>
    </source>
</evidence>
<feature type="domain" description="Major facilitator superfamily (MFS) profile" evidence="8">
    <location>
        <begin position="116"/>
        <end position="518"/>
    </location>
</feature>
<reference evidence="9" key="1">
    <citation type="submission" date="2022-10" db="EMBL/GenBank/DDBJ databases">
        <title>Novel sulphate-reducing endosymbionts in the free-living metamonad Anaeramoeba.</title>
        <authorList>
            <person name="Jerlstrom-Hultqvist J."/>
            <person name="Cepicka I."/>
            <person name="Gallot-Lavallee L."/>
            <person name="Salas-Leiva D."/>
            <person name="Curtis B.A."/>
            <person name="Zahonova K."/>
            <person name="Pipaliya S."/>
            <person name="Dacks J."/>
            <person name="Roger A.J."/>
        </authorList>
    </citation>
    <scope>NUCLEOTIDE SEQUENCE</scope>
    <source>
        <strain evidence="9">BMAN</strain>
    </source>
</reference>
<dbReference type="Proteomes" id="UP001149090">
    <property type="component" value="Unassembled WGS sequence"/>
</dbReference>
<evidence type="ECO:0000313" key="9">
    <source>
        <dbReference type="EMBL" id="KAJ5068847.1"/>
    </source>
</evidence>
<evidence type="ECO:0000259" key="8">
    <source>
        <dbReference type="PROSITE" id="PS50850"/>
    </source>
</evidence>
<evidence type="ECO:0000256" key="4">
    <source>
        <dbReference type="ARBA" id="ARBA00022989"/>
    </source>
</evidence>
<evidence type="ECO:0000256" key="3">
    <source>
        <dbReference type="ARBA" id="ARBA00022692"/>
    </source>
</evidence>
<feature type="transmembrane region" description="Helical" evidence="7">
    <location>
        <begin position="487"/>
        <end position="505"/>
    </location>
</feature>
<keyword evidence="4 7" id="KW-1133">Transmembrane helix</keyword>
<name>A0A9Q0R689_ANAIG</name>
<dbReference type="GO" id="GO:0022857">
    <property type="term" value="F:transmembrane transporter activity"/>
    <property type="evidence" value="ECO:0007669"/>
    <property type="project" value="InterPro"/>
</dbReference>
<dbReference type="PANTHER" id="PTHR23504:SF15">
    <property type="entry name" value="MAJOR FACILITATOR SUPERFAMILY (MFS) PROFILE DOMAIN-CONTAINING PROTEIN"/>
    <property type="match status" value="1"/>
</dbReference>
<feature type="transmembrane region" description="Helical" evidence="7">
    <location>
        <begin position="115"/>
        <end position="141"/>
    </location>
</feature>
<comment type="caution">
    <text evidence="9">The sequence shown here is derived from an EMBL/GenBank/DDBJ whole genome shotgun (WGS) entry which is preliminary data.</text>
</comment>
<feature type="region of interest" description="Disordered" evidence="6">
    <location>
        <begin position="1"/>
        <end position="106"/>
    </location>
</feature>
<sequence>MNYPKIDTEEEIEINSIVIEEKRKRKIKGNSKGKMIKNSNQNSIENPKENPKENPNEKSKENPNENPKENPNEKSKENPNEKSKENPNEKSIENPKEKSKKKSKKKKEGSEVPKIEVLTIYFCLFLSIVAFSILIPIIPFYALKKFGANALEVGVIEAAYSGTQFISSLFLGVLSDKSFGRKKLLLICLFGLVVGLVITSFSQTLTQLILFRGFTGFFGGFISITNAMITDVVPIQYRARYLGLFGAVFGIAFVIGPTIGSALSKWELKGACYSSAILTLMGFIFALIFLKETYVVKKKMKFKQIVAIAEEIPVEGLTTFKAIGLLLKRPFLVRFQLSFFFANVGFTGLMVTYPLLVFKLRIGLDESNIGYIYMMNGFVLLLIQGAAMGVLSKKFHLQTLVYIMVPFGGIMIIILPEAKTQSTDILMMFLISLGSSFLHPCLMALISFTTKTTDRGTIMGLAQSSGALSRLIGPIAGGALFDVNYRLGFWISGGLLILTGIMMCGSKISFMKIIKEFEMNDIKIEEGNLPELPKKPHSINEWLESSDDF</sequence>
<feature type="transmembrane region" description="Helical" evidence="7">
    <location>
        <begin position="370"/>
        <end position="392"/>
    </location>
</feature>
<dbReference type="EMBL" id="JAPDFW010000112">
    <property type="protein sequence ID" value="KAJ5068847.1"/>
    <property type="molecule type" value="Genomic_DNA"/>
</dbReference>
<feature type="transmembrane region" description="Helical" evidence="7">
    <location>
        <begin position="337"/>
        <end position="358"/>
    </location>
</feature>
<evidence type="ECO:0000256" key="5">
    <source>
        <dbReference type="ARBA" id="ARBA00023136"/>
    </source>
</evidence>
<feature type="transmembrane region" description="Helical" evidence="7">
    <location>
        <begin position="153"/>
        <end position="172"/>
    </location>
</feature>
<dbReference type="AlphaFoldDB" id="A0A9Q0R689"/>
<dbReference type="Gene3D" id="1.20.1250.20">
    <property type="entry name" value="MFS general substrate transporter like domains"/>
    <property type="match status" value="1"/>
</dbReference>
<dbReference type="SUPFAM" id="SSF103473">
    <property type="entry name" value="MFS general substrate transporter"/>
    <property type="match status" value="1"/>
</dbReference>
<dbReference type="CDD" id="cd17330">
    <property type="entry name" value="MFS_SLC46_TetA_like"/>
    <property type="match status" value="1"/>
</dbReference>
<dbReference type="OMA" id="NALIRPC"/>
<feature type="transmembrane region" description="Helical" evidence="7">
    <location>
        <begin position="184"/>
        <end position="203"/>
    </location>
</feature>
<dbReference type="InterPro" id="IPR011701">
    <property type="entry name" value="MFS"/>
</dbReference>
<dbReference type="Pfam" id="PF07690">
    <property type="entry name" value="MFS_1"/>
    <property type="match status" value="1"/>
</dbReference>
<proteinExistence type="predicted"/>
<keyword evidence="2" id="KW-0813">Transport</keyword>
<keyword evidence="10" id="KW-1185">Reference proteome</keyword>
<evidence type="ECO:0000313" key="10">
    <source>
        <dbReference type="Proteomes" id="UP001149090"/>
    </source>
</evidence>
<dbReference type="PROSITE" id="PS50850">
    <property type="entry name" value="MFS"/>
    <property type="match status" value="1"/>
</dbReference>
<feature type="compositionally biased region" description="Basic and acidic residues" evidence="6">
    <location>
        <begin position="46"/>
        <end position="97"/>
    </location>
</feature>